<evidence type="ECO:0000256" key="9">
    <source>
        <dbReference type="ARBA" id="ARBA00030119"/>
    </source>
</evidence>
<keyword evidence="7" id="KW-0560">Oxidoreductase</keyword>
<dbReference type="PROSITE" id="PS00198">
    <property type="entry name" value="4FE4S_FER_1"/>
    <property type="match status" value="1"/>
</dbReference>
<dbReference type="EMBL" id="NBVN01000002">
    <property type="protein sequence ID" value="PUA33317.1"/>
    <property type="molecule type" value="Genomic_DNA"/>
</dbReference>
<dbReference type="PANTHER" id="PTHR43073">
    <property type="entry name" value="DIHYDROPYRIMIDINE DEHYDROGENASE [NADP(+)]"/>
    <property type="match status" value="1"/>
</dbReference>
<evidence type="ECO:0000313" key="14">
    <source>
        <dbReference type="EMBL" id="PUA33317.1"/>
    </source>
</evidence>
<dbReference type="Proteomes" id="UP000244093">
    <property type="component" value="Unassembled WGS sequence"/>
</dbReference>
<feature type="domain" description="4Fe-4S ferredoxin-type" evidence="13">
    <location>
        <begin position="373"/>
        <end position="402"/>
    </location>
</feature>
<comment type="function">
    <text evidence="1">Catalyzes the conversion of dihydroorotate to orotate with NAD(+) as electron acceptor.</text>
</comment>
<proteinExistence type="inferred from homology"/>
<evidence type="ECO:0000256" key="5">
    <source>
        <dbReference type="ARBA" id="ARBA00012061"/>
    </source>
</evidence>
<name>A0A2R7Y7E6_9CREN</name>
<comment type="subunit">
    <text evidence="4">Heterotetramer of 2 PyrK and 2 PyrD type B subunits.</text>
</comment>
<dbReference type="GO" id="GO:0006212">
    <property type="term" value="P:uracil catabolic process"/>
    <property type="evidence" value="ECO:0007669"/>
    <property type="project" value="TreeGrafter"/>
</dbReference>
<dbReference type="SUPFAM" id="SSF54862">
    <property type="entry name" value="4Fe-4S ferredoxins"/>
    <property type="match status" value="1"/>
</dbReference>
<dbReference type="PROSITE" id="PS51379">
    <property type="entry name" value="4FE4S_FER_2"/>
    <property type="match status" value="2"/>
</dbReference>
<dbReference type="GO" id="GO:0006210">
    <property type="term" value="P:thymine catabolic process"/>
    <property type="evidence" value="ECO:0007669"/>
    <property type="project" value="TreeGrafter"/>
</dbReference>
<evidence type="ECO:0000256" key="8">
    <source>
        <dbReference type="ARBA" id="ARBA00029718"/>
    </source>
</evidence>
<dbReference type="SUPFAM" id="SSF51395">
    <property type="entry name" value="FMN-linked oxidoreductases"/>
    <property type="match status" value="1"/>
</dbReference>
<dbReference type="InterPro" id="IPR005720">
    <property type="entry name" value="Dihydroorotate_DH_cat"/>
</dbReference>
<comment type="similarity">
    <text evidence="3">Belongs to the dihydropyrimidine dehydrogenase family.</text>
</comment>
<dbReference type="AlphaFoldDB" id="A0A2R7Y7E6"/>
<sequence>MAVNLSVEIAGLRFRNPILNAACPISRDGKAMELLAEGGVGGLVAKTISTVAAKVPRPHMGVVNRGHIGLISPRYEGGKLVTKIAFVRGAYYGFLNAELWSDLPPERWFKYELPYARSVADRYGIPLIASLGYKAHELRELGPKAVEAGAQAIEFSTHYVGTDYKPVIDSAKALKEVVDVPVFPKLSPHITGLKEMVKELEKVGVDGIVAINTIGPTLHIDIESGKPIMGGPNGHGWLSGPAIKPLGVAIVAEIAKTTKIPVIGVGGISQPEDVIEYIMAGATAVQVCTQAIVEGPNVFKRLAEGVSKWLKEHGYSSVEDIKGKALKYLHSDLAGWYEVKTPVVVEDRCIACGLCEQSCAYDAVHVMAKDNRRVAVVDTLKCYGCGVCTTVCPTRAIYFPEEYWR</sequence>
<comment type="pathway">
    <text evidence="2">Pyrimidine metabolism; UMP biosynthesis via de novo pathway; orotate from (S)-dihydroorotate (NAD(+) route): step 1/1.</text>
</comment>
<dbReference type="GO" id="GO:0005737">
    <property type="term" value="C:cytoplasm"/>
    <property type="evidence" value="ECO:0007669"/>
    <property type="project" value="InterPro"/>
</dbReference>
<gene>
    <name evidence="14" type="ORF">B7O98_02490</name>
</gene>
<dbReference type="Gene3D" id="3.30.70.20">
    <property type="match status" value="1"/>
</dbReference>
<dbReference type="GO" id="GO:0050661">
    <property type="term" value="F:NADP binding"/>
    <property type="evidence" value="ECO:0007669"/>
    <property type="project" value="TreeGrafter"/>
</dbReference>
<evidence type="ECO:0000256" key="4">
    <source>
        <dbReference type="ARBA" id="ARBA00011669"/>
    </source>
</evidence>
<evidence type="ECO:0000256" key="3">
    <source>
        <dbReference type="ARBA" id="ARBA00010804"/>
    </source>
</evidence>
<dbReference type="InterPro" id="IPR013785">
    <property type="entry name" value="Aldolase_TIM"/>
</dbReference>
<dbReference type="InterPro" id="IPR017900">
    <property type="entry name" value="4Fe4S_Fe_S_CS"/>
</dbReference>
<dbReference type="PANTHER" id="PTHR43073:SF2">
    <property type="entry name" value="DIHYDROPYRIMIDINE DEHYDROGENASE [NADP(+)]"/>
    <property type="match status" value="1"/>
</dbReference>
<dbReference type="Pfam" id="PF14697">
    <property type="entry name" value="Fer4_21"/>
    <property type="match status" value="1"/>
</dbReference>
<dbReference type="GO" id="GO:0002058">
    <property type="term" value="F:uracil binding"/>
    <property type="evidence" value="ECO:0007669"/>
    <property type="project" value="TreeGrafter"/>
</dbReference>
<dbReference type="EC" id="1.3.1.14" evidence="5"/>
<dbReference type="Pfam" id="PF01180">
    <property type="entry name" value="DHO_dh"/>
    <property type="match status" value="1"/>
</dbReference>
<dbReference type="GO" id="GO:0004589">
    <property type="term" value="F:dihydroorotate dehydrogenase (NAD+) activity"/>
    <property type="evidence" value="ECO:0007669"/>
    <property type="project" value="UniProtKB-EC"/>
</dbReference>
<comment type="catalytic activity">
    <reaction evidence="12">
        <text>(S)-dihydroorotate + NAD(+) = orotate + NADH + H(+)</text>
        <dbReference type="Rhea" id="RHEA:13513"/>
        <dbReference type="ChEBI" id="CHEBI:15378"/>
        <dbReference type="ChEBI" id="CHEBI:30839"/>
        <dbReference type="ChEBI" id="CHEBI:30864"/>
        <dbReference type="ChEBI" id="CHEBI:57540"/>
        <dbReference type="ChEBI" id="CHEBI:57945"/>
        <dbReference type="EC" id="1.3.1.14"/>
    </reaction>
</comment>
<organism evidence="14 15">
    <name type="scientific">Zestosphaera tikiterensis</name>
    <dbReference type="NCBI Taxonomy" id="1973259"/>
    <lineage>
        <taxon>Archaea</taxon>
        <taxon>Thermoproteota</taxon>
        <taxon>Thermoprotei</taxon>
        <taxon>Desulfurococcales</taxon>
        <taxon>Desulfurococcaceae</taxon>
        <taxon>Zestosphaera</taxon>
    </lineage>
</organism>
<accession>A0A2R7Y7E6</accession>
<dbReference type="Gene3D" id="3.20.20.70">
    <property type="entry name" value="Aldolase class I"/>
    <property type="match status" value="1"/>
</dbReference>
<evidence type="ECO:0000256" key="1">
    <source>
        <dbReference type="ARBA" id="ARBA00003616"/>
    </source>
</evidence>
<evidence type="ECO:0000256" key="11">
    <source>
        <dbReference type="ARBA" id="ARBA00032722"/>
    </source>
</evidence>
<reference evidence="14 15" key="1">
    <citation type="journal article" date="2018" name="Syst. Appl. Microbiol.">
        <title>A new symbiotic nanoarchaeote (Candidatus Nanoclepta minutus) and its host (Zestosphaera tikiterensis gen. nov., sp. nov.) from a New Zealand hot spring.</title>
        <authorList>
            <person name="St John E."/>
            <person name="Liu Y."/>
            <person name="Podar M."/>
            <person name="Stott M.B."/>
            <person name="Meneghin J."/>
            <person name="Chen Z."/>
            <person name="Lagutin K."/>
            <person name="Mitchell K."/>
            <person name="Reysenbach A.L."/>
        </authorList>
    </citation>
    <scope>NUCLEOTIDE SEQUENCE [LARGE SCALE GENOMIC DNA]</scope>
    <source>
        <strain evidence="14">NZ3</strain>
    </source>
</reference>
<evidence type="ECO:0000256" key="2">
    <source>
        <dbReference type="ARBA" id="ARBA00004715"/>
    </source>
</evidence>
<comment type="caution">
    <text evidence="14">The sequence shown here is derived from an EMBL/GenBank/DDBJ whole genome shotgun (WGS) entry which is preliminary data.</text>
</comment>
<protein>
    <recommendedName>
        <fullName evidence="6">Dihydroorotate dehydrogenase B (NAD(+)), catalytic subunit</fullName>
        <ecNumber evidence="5">1.3.1.14</ecNumber>
    </recommendedName>
    <alternativeName>
        <fullName evidence="8">Dihydroorotate oxidase B</fullName>
    </alternativeName>
    <alternativeName>
        <fullName evidence="11">Dihydrothymine dehydrogenase</fullName>
    </alternativeName>
    <alternativeName>
        <fullName evidence="9">Dihydrouracil dehydrogenase</fullName>
    </alternativeName>
    <alternativeName>
        <fullName evidence="10">Orotate reductase (NADH)</fullName>
    </alternativeName>
</protein>
<evidence type="ECO:0000313" key="15">
    <source>
        <dbReference type="Proteomes" id="UP000244093"/>
    </source>
</evidence>
<evidence type="ECO:0000256" key="7">
    <source>
        <dbReference type="ARBA" id="ARBA00023002"/>
    </source>
</evidence>
<evidence type="ECO:0000256" key="6">
    <source>
        <dbReference type="ARBA" id="ARBA00018101"/>
    </source>
</evidence>
<evidence type="ECO:0000256" key="10">
    <source>
        <dbReference type="ARBA" id="ARBA00032046"/>
    </source>
</evidence>
<dbReference type="InterPro" id="IPR017896">
    <property type="entry name" value="4Fe4S_Fe-S-bd"/>
</dbReference>
<feature type="domain" description="4Fe-4S ferredoxin-type" evidence="13">
    <location>
        <begin position="340"/>
        <end position="369"/>
    </location>
</feature>
<evidence type="ECO:0000259" key="13">
    <source>
        <dbReference type="PROSITE" id="PS51379"/>
    </source>
</evidence>
<evidence type="ECO:0000256" key="12">
    <source>
        <dbReference type="ARBA" id="ARBA00048996"/>
    </source>
</evidence>